<organism evidence="1 2">
    <name type="scientific">Brassica carinata</name>
    <name type="common">Ethiopian mustard</name>
    <name type="synonym">Abyssinian cabbage</name>
    <dbReference type="NCBI Taxonomy" id="52824"/>
    <lineage>
        <taxon>Eukaryota</taxon>
        <taxon>Viridiplantae</taxon>
        <taxon>Streptophyta</taxon>
        <taxon>Embryophyta</taxon>
        <taxon>Tracheophyta</taxon>
        <taxon>Spermatophyta</taxon>
        <taxon>Magnoliopsida</taxon>
        <taxon>eudicotyledons</taxon>
        <taxon>Gunneridae</taxon>
        <taxon>Pentapetalae</taxon>
        <taxon>rosids</taxon>
        <taxon>malvids</taxon>
        <taxon>Brassicales</taxon>
        <taxon>Brassicaceae</taxon>
        <taxon>Brassiceae</taxon>
        <taxon>Brassica</taxon>
    </lineage>
</organism>
<protein>
    <submittedName>
        <fullName evidence="1">Uncharacterized protein</fullName>
    </submittedName>
</protein>
<name>A0A8X7PXP3_BRACI</name>
<sequence length="52" mass="5656">MVAGVYGSDSIVVGRISTKDEGEKASTWPSDTDLDFKVKKKHSMSKISINIV</sequence>
<dbReference type="Proteomes" id="UP000886595">
    <property type="component" value="Unassembled WGS sequence"/>
</dbReference>
<dbReference type="EMBL" id="JAAMPC010000015">
    <property type="protein sequence ID" value="KAG2259976.1"/>
    <property type="molecule type" value="Genomic_DNA"/>
</dbReference>
<gene>
    <name evidence="1" type="ORF">Bca52824_079270</name>
</gene>
<accession>A0A8X7PXP3</accession>
<proteinExistence type="predicted"/>
<evidence type="ECO:0000313" key="2">
    <source>
        <dbReference type="Proteomes" id="UP000886595"/>
    </source>
</evidence>
<comment type="caution">
    <text evidence="1">The sequence shown here is derived from an EMBL/GenBank/DDBJ whole genome shotgun (WGS) entry which is preliminary data.</text>
</comment>
<reference evidence="1 2" key="1">
    <citation type="submission" date="2020-02" db="EMBL/GenBank/DDBJ databases">
        <authorList>
            <person name="Ma Q."/>
            <person name="Huang Y."/>
            <person name="Song X."/>
            <person name="Pei D."/>
        </authorList>
    </citation>
    <scope>NUCLEOTIDE SEQUENCE [LARGE SCALE GENOMIC DNA]</scope>
    <source>
        <strain evidence="1">Sxm20200214</strain>
        <tissue evidence="1">Leaf</tissue>
    </source>
</reference>
<evidence type="ECO:0000313" key="1">
    <source>
        <dbReference type="EMBL" id="KAG2259976.1"/>
    </source>
</evidence>
<keyword evidence="2" id="KW-1185">Reference proteome</keyword>
<dbReference type="AlphaFoldDB" id="A0A8X7PXP3"/>